<reference evidence="3" key="1">
    <citation type="submission" date="2016-11" db="UniProtKB">
        <authorList>
            <consortium name="WormBaseParasite"/>
        </authorList>
    </citation>
    <scope>IDENTIFICATION</scope>
</reference>
<dbReference type="WBParaSite" id="Hba_14564">
    <property type="protein sequence ID" value="Hba_14564"/>
    <property type="gene ID" value="Hba_14564"/>
</dbReference>
<feature type="transmembrane region" description="Helical" evidence="1">
    <location>
        <begin position="214"/>
        <end position="233"/>
    </location>
</feature>
<keyword evidence="1" id="KW-0812">Transmembrane</keyword>
<evidence type="ECO:0000313" key="2">
    <source>
        <dbReference type="Proteomes" id="UP000095283"/>
    </source>
</evidence>
<proteinExistence type="predicted"/>
<keyword evidence="2" id="KW-1185">Reference proteome</keyword>
<organism evidence="2 3">
    <name type="scientific">Heterorhabditis bacteriophora</name>
    <name type="common">Entomopathogenic nematode worm</name>
    <dbReference type="NCBI Taxonomy" id="37862"/>
    <lineage>
        <taxon>Eukaryota</taxon>
        <taxon>Metazoa</taxon>
        <taxon>Ecdysozoa</taxon>
        <taxon>Nematoda</taxon>
        <taxon>Chromadorea</taxon>
        <taxon>Rhabditida</taxon>
        <taxon>Rhabditina</taxon>
        <taxon>Rhabditomorpha</taxon>
        <taxon>Strongyloidea</taxon>
        <taxon>Heterorhabditidae</taxon>
        <taxon>Heterorhabditis</taxon>
    </lineage>
</organism>
<evidence type="ECO:0000256" key="1">
    <source>
        <dbReference type="SAM" id="Phobius"/>
    </source>
</evidence>
<keyword evidence="1" id="KW-1133">Transmembrane helix</keyword>
<keyword evidence="1" id="KW-0472">Membrane</keyword>
<name>A0A1I7XB32_HETBA</name>
<accession>A0A1I7XB32</accession>
<evidence type="ECO:0000313" key="3">
    <source>
        <dbReference type="WBParaSite" id="Hba_14564"/>
    </source>
</evidence>
<dbReference type="AlphaFoldDB" id="A0A1I7XB32"/>
<protein>
    <submittedName>
        <fullName evidence="3">EGF-like domain-containing protein</fullName>
    </submittedName>
</protein>
<sequence>MLLEKETRNDIKVVVVHHTSSFAAIEVIVLLPIFFRTEFNTAETVVMNPARLLLFRAVENQNAFQRKSFRMELKIARTKAMKVVSGTWRCVCKMGSFRPPGSVKCIPYDLMENYLLNPVSNLSNVLMMSKKRKGSDIRRAPERGWKDSVPEETYLSFQRDTNNCDPNNMKSCLGDHRTCFKDSDGLYRCGCDATSVLVNEKCISKITDTHYHIIRLYIYIFVISFIVINYFAISFV</sequence>
<dbReference type="Proteomes" id="UP000095283">
    <property type="component" value="Unplaced"/>
</dbReference>